<proteinExistence type="predicted"/>
<accession>R5X6C0</accession>
<comment type="caution">
    <text evidence="1">The sequence shown here is derived from an EMBL/GenBank/DDBJ whole genome shotgun (WGS) entry which is preliminary data.</text>
</comment>
<dbReference type="RefSeq" id="WP_022072375.1">
    <property type="nucleotide sequence ID" value="NZ_HF999329.1"/>
</dbReference>
<dbReference type="AlphaFoldDB" id="R5X6C0"/>
<dbReference type="Proteomes" id="UP000017980">
    <property type="component" value="Unassembled WGS sequence"/>
</dbReference>
<name>R5X6C0_9FIRM</name>
<gene>
    <name evidence="1" type="ORF">BN488_02245</name>
</gene>
<sequence length="88" mass="10258">MKSCENCYYKFENSNIKWCLHEKEEPKALHICDEYGYNCEKCGYELAEYEINGRKLCSSCALEILGVENEFVTEYSDIGVKKISSNMF</sequence>
<evidence type="ECO:0000313" key="1">
    <source>
        <dbReference type="EMBL" id="CDA11218.1"/>
    </source>
</evidence>
<evidence type="ECO:0000313" key="2">
    <source>
        <dbReference type="Proteomes" id="UP000017980"/>
    </source>
</evidence>
<dbReference type="EMBL" id="CBBD010000050">
    <property type="protein sequence ID" value="CDA11218.1"/>
    <property type="molecule type" value="Genomic_DNA"/>
</dbReference>
<protein>
    <submittedName>
        <fullName evidence="1">Uncharacterized protein</fullName>
    </submittedName>
</protein>
<organism evidence="1 2">
    <name type="scientific">Intestinibacter bartlettii CAG:1329</name>
    <dbReference type="NCBI Taxonomy" id="1263063"/>
    <lineage>
        <taxon>Bacteria</taxon>
        <taxon>Bacillati</taxon>
        <taxon>Bacillota</taxon>
        <taxon>Clostridia</taxon>
        <taxon>Peptostreptococcales</taxon>
        <taxon>Peptostreptococcaceae</taxon>
        <taxon>Intestinibacter</taxon>
    </lineage>
</organism>
<reference evidence="1" key="1">
    <citation type="submission" date="2012-11" db="EMBL/GenBank/DDBJ databases">
        <title>Dependencies among metagenomic species, viruses, plasmids and units of genetic variation.</title>
        <authorList>
            <person name="Nielsen H.B."/>
            <person name="Almeida M."/>
            <person name="Juncker A.S."/>
            <person name="Rasmussen S."/>
            <person name="Li J."/>
            <person name="Sunagawa S."/>
            <person name="Plichta D."/>
            <person name="Gautier L."/>
            <person name="Le Chatelier E."/>
            <person name="Peletier E."/>
            <person name="Bonde I."/>
            <person name="Nielsen T."/>
            <person name="Manichanh C."/>
            <person name="Arumugam M."/>
            <person name="Batto J."/>
            <person name="Santos M.B.Q.D."/>
            <person name="Blom N."/>
            <person name="Borruel N."/>
            <person name="Burgdorf K.S."/>
            <person name="Boumezbeur F."/>
            <person name="Casellas F."/>
            <person name="Dore J."/>
            <person name="Guarner F."/>
            <person name="Hansen T."/>
            <person name="Hildebrand F."/>
            <person name="Kaas R.S."/>
            <person name="Kennedy S."/>
            <person name="Kristiansen K."/>
            <person name="Kultima J.R."/>
            <person name="Leonard P."/>
            <person name="Levenez F."/>
            <person name="Lund O."/>
            <person name="Moumen B."/>
            <person name="Le Paslier D."/>
            <person name="Pons N."/>
            <person name="Pedersen O."/>
            <person name="Prifti E."/>
            <person name="Qin J."/>
            <person name="Raes J."/>
            <person name="Tap J."/>
            <person name="Tims S."/>
            <person name="Ussery D.W."/>
            <person name="Yamada T."/>
            <person name="MetaHit consortium"/>
            <person name="Renault P."/>
            <person name="Sicheritz-Ponten T."/>
            <person name="Bork P."/>
            <person name="Wang J."/>
            <person name="Brunak S."/>
            <person name="Ehrlich S.D."/>
        </authorList>
    </citation>
    <scope>NUCLEOTIDE SEQUENCE [LARGE SCALE GENOMIC DNA]</scope>
</reference>